<dbReference type="PROSITE" id="PS50928">
    <property type="entry name" value="ABC_TM1"/>
    <property type="match status" value="1"/>
</dbReference>
<feature type="transmembrane region" description="Helical" evidence="7">
    <location>
        <begin position="241"/>
        <end position="268"/>
    </location>
</feature>
<reference evidence="10" key="1">
    <citation type="journal article" date="2017" name="Int J Environ Stud">
        <title>Does the Miocene-Pliocene relict legume Oxytropis triphylla form nitrogen-fixing nodules with a combination of bacterial strains?</title>
        <authorList>
            <person name="Safronova V."/>
            <person name="Belimov A."/>
            <person name="Sazanova A."/>
            <person name="Kuznetsova I."/>
            <person name="Popova J."/>
            <person name="Andronov E."/>
            <person name="Verkhozina A."/>
            <person name="Tikhonovich I."/>
        </authorList>
    </citation>
    <scope>NUCLEOTIDE SEQUENCE [LARGE SCALE GENOMIC DNA]</scope>
    <source>
        <strain evidence="10">Tri-38</strain>
    </source>
</reference>
<dbReference type="InterPro" id="IPR035906">
    <property type="entry name" value="MetI-like_sf"/>
</dbReference>
<comment type="caution">
    <text evidence="9">The sequence shown here is derived from an EMBL/GenBank/DDBJ whole genome shotgun (WGS) entry which is preliminary data.</text>
</comment>
<evidence type="ECO:0000313" key="10">
    <source>
        <dbReference type="Proteomes" id="UP000232163"/>
    </source>
</evidence>
<gene>
    <name evidence="9" type="ORF">B5P45_11450</name>
</gene>
<dbReference type="EMBL" id="MZMT01000028">
    <property type="protein sequence ID" value="PIO44491.1"/>
    <property type="molecule type" value="Genomic_DNA"/>
</dbReference>
<dbReference type="Pfam" id="PF00528">
    <property type="entry name" value="BPD_transp_1"/>
    <property type="match status" value="1"/>
</dbReference>
<dbReference type="Pfam" id="PF19300">
    <property type="entry name" value="BPD_transp_1_N"/>
    <property type="match status" value="1"/>
</dbReference>
<dbReference type="PANTHER" id="PTHR43163:SF6">
    <property type="entry name" value="DIPEPTIDE TRANSPORT SYSTEM PERMEASE PROTEIN DPPB-RELATED"/>
    <property type="match status" value="1"/>
</dbReference>
<feature type="transmembrane region" description="Helical" evidence="7">
    <location>
        <begin position="12"/>
        <end position="32"/>
    </location>
</feature>
<sequence>MRERPVRNFLLARLLQAGIVAIVVGALCFVLMRVLPGDAAMRIAAGRYGPDARIAEAAEKVRLELGLDRPITTQFLEWLGNLLRLDFGHSLVTGGTVVHELQVQLGASVWLAAAALLLSLVIGPVVGLFSGLKPGGVADRMGLIGAVTFRAIPPFVLGLILMLVFSKQLGWLPPAGFGTPREILLPALTLALGLAAMSSRVTRNAVAAVARAPYFAFARYKGLPEAVVVRRHGLRNAAIPVVSYLGLQAIYLIEGVVVVESLFAYPGIGHALVHAIVERDIPMVQGTALVMGLMFVAISAVVDLLSLWLDPRQRRPA</sequence>
<evidence type="ECO:0000256" key="1">
    <source>
        <dbReference type="ARBA" id="ARBA00004651"/>
    </source>
</evidence>
<accession>A0A2N9VYC3</accession>
<dbReference type="KEGG" id="pht:BLM14_25320"/>
<comment type="similarity">
    <text evidence="7">Belongs to the binding-protein-dependent transport system permease family.</text>
</comment>
<dbReference type="InterPro" id="IPR045621">
    <property type="entry name" value="BPD_transp_1_N"/>
</dbReference>
<feature type="transmembrane region" description="Helical" evidence="7">
    <location>
        <begin position="183"/>
        <end position="201"/>
    </location>
</feature>
<evidence type="ECO:0000256" key="2">
    <source>
        <dbReference type="ARBA" id="ARBA00022448"/>
    </source>
</evidence>
<dbReference type="GO" id="GO:0071916">
    <property type="term" value="F:dipeptide transmembrane transporter activity"/>
    <property type="evidence" value="ECO:0007669"/>
    <property type="project" value="TreeGrafter"/>
</dbReference>
<feature type="domain" description="ABC transmembrane type-1" evidence="8">
    <location>
        <begin position="105"/>
        <end position="306"/>
    </location>
</feature>
<evidence type="ECO:0000259" key="8">
    <source>
        <dbReference type="PROSITE" id="PS50928"/>
    </source>
</evidence>
<keyword evidence="4 7" id="KW-0812">Transmembrane</keyword>
<keyword evidence="6 7" id="KW-0472">Membrane</keyword>
<name>A0A2N9VYC3_9HYPH</name>
<feature type="transmembrane region" description="Helical" evidence="7">
    <location>
        <begin position="109"/>
        <end position="129"/>
    </location>
</feature>
<dbReference type="Gene3D" id="1.10.3720.10">
    <property type="entry name" value="MetI-like"/>
    <property type="match status" value="1"/>
</dbReference>
<keyword evidence="5 7" id="KW-1133">Transmembrane helix</keyword>
<dbReference type="CDD" id="cd06261">
    <property type="entry name" value="TM_PBP2"/>
    <property type="match status" value="1"/>
</dbReference>
<dbReference type="InterPro" id="IPR000515">
    <property type="entry name" value="MetI-like"/>
</dbReference>
<comment type="subcellular location">
    <subcellularLocation>
        <location evidence="1 7">Cell membrane</location>
        <topology evidence="1 7">Multi-pass membrane protein</topology>
    </subcellularLocation>
</comment>
<dbReference type="AlphaFoldDB" id="A0A2N9VYC3"/>
<evidence type="ECO:0000256" key="7">
    <source>
        <dbReference type="RuleBase" id="RU363032"/>
    </source>
</evidence>
<evidence type="ECO:0000256" key="6">
    <source>
        <dbReference type="ARBA" id="ARBA00023136"/>
    </source>
</evidence>
<evidence type="ECO:0000313" key="9">
    <source>
        <dbReference type="EMBL" id="PIO44491.1"/>
    </source>
</evidence>
<dbReference type="PANTHER" id="PTHR43163">
    <property type="entry name" value="DIPEPTIDE TRANSPORT SYSTEM PERMEASE PROTEIN DPPB-RELATED"/>
    <property type="match status" value="1"/>
</dbReference>
<evidence type="ECO:0000256" key="5">
    <source>
        <dbReference type="ARBA" id="ARBA00022989"/>
    </source>
</evidence>
<evidence type="ECO:0000256" key="4">
    <source>
        <dbReference type="ARBA" id="ARBA00022692"/>
    </source>
</evidence>
<proteinExistence type="inferred from homology"/>
<dbReference type="Proteomes" id="UP000232163">
    <property type="component" value="Unassembled WGS sequence"/>
</dbReference>
<dbReference type="SUPFAM" id="SSF161098">
    <property type="entry name" value="MetI-like"/>
    <property type="match status" value="1"/>
</dbReference>
<evidence type="ECO:0000256" key="3">
    <source>
        <dbReference type="ARBA" id="ARBA00022475"/>
    </source>
</evidence>
<feature type="transmembrane region" description="Helical" evidence="7">
    <location>
        <begin position="288"/>
        <end position="309"/>
    </location>
</feature>
<protein>
    <submittedName>
        <fullName evidence="9">ABC transporter permease</fullName>
    </submittedName>
</protein>
<keyword evidence="10" id="KW-1185">Reference proteome</keyword>
<organism evidence="9 10">
    <name type="scientific">Phyllobacterium zundukense</name>
    <dbReference type="NCBI Taxonomy" id="1867719"/>
    <lineage>
        <taxon>Bacteria</taxon>
        <taxon>Pseudomonadati</taxon>
        <taxon>Pseudomonadota</taxon>
        <taxon>Alphaproteobacteria</taxon>
        <taxon>Hyphomicrobiales</taxon>
        <taxon>Phyllobacteriaceae</taxon>
        <taxon>Phyllobacterium</taxon>
    </lineage>
</organism>
<feature type="transmembrane region" description="Helical" evidence="7">
    <location>
        <begin position="141"/>
        <end position="163"/>
    </location>
</feature>
<keyword evidence="2 7" id="KW-0813">Transport</keyword>
<dbReference type="GO" id="GO:0005886">
    <property type="term" value="C:plasma membrane"/>
    <property type="evidence" value="ECO:0007669"/>
    <property type="project" value="UniProtKB-SubCell"/>
</dbReference>
<keyword evidence="3" id="KW-1003">Cell membrane</keyword>